<dbReference type="InterPro" id="IPR012893">
    <property type="entry name" value="HipA-like_C"/>
</dbReference>
<reference evidence="6" key="1">
    <citation type="submission" date="2023-03" db="EMBL/GenBank/DDBJ databases">
        <title>Andean soil-derived lignocellulolytic bacterial consortium as a source of novel taxa and putative plastic-active enzymes.</title>
        <authorList>
            <person name="Diaz-Garcia L."/>
            <person name="Chuvochina M."/>
            <person name="Feuerriegel G."/>
            <person name="Bunk B."/>
            <person name="Sproer C."/>
            <person name="Streit W.R."/>
            <person name="Rodriguez L.M."/>
            <person name="Overmann J."/>
            <person name="Jimenez D.J."/>
        </authorList>
    </citation>
    <scope>NUCLEOTIDE SEQUENCE</scope>
    <source>
        <strain evidence="6">MAG 833</strain>
    </source>
</reference>
<evidence type="ECO:0000256" key="1">
    <source>
        <dbReference type="ARBA" id="ARBA00010164"/>
    </source>
</evidence>
<evidence type="ECO:0000259" key="5">
    <source>
        <dbReference type="Pfam" id="PF13657"/>
    </source>
</evidence>
<accession>A0AAJ6BMK0</accession>
<sequence length="432" mass="47512">MTSEPKPAGQGRPADEAYVWIWLPGAVKPVVAGRIAPEGSLYVFNYGRSYLKRADAVPIYLPELPLGRGAMTPTPPLDMASCLRDGAPDAWGRRVIINRLTGLGGAAAQNVEFDELTFMLNSGSDRIGALDFQASAECYVAREQENATLEELLEAAERVERGEPVPPALDKALFHGSSIGGARPKALIQDGDTKFIAKFSATNDTYAVVKAEYVAMRLALLAGLQVAPVRLARANGKDVLLVQRFDREYRDGAWRRRGMVSALTMLGLSEMQARYASYIDLAQIVRARFTDAQPTLRELFARMVFNVLTGNSDDHARNHAAFWDGANLTLTPAYDICPQARTGRETNQAMAVHGEDRRSLLQNCRLSASSFLLSDADARDVIASQIASIRAGWVEVCDEAELSEVDRTFLWRRQFLNDYAFEGYVDGAPDDL</sequence>
<evidence type="ECO:0000256" key="3">
    <source>
        <dbReference type="ARBA" id="ARBA00022777"/>
    </source>
</evidence>
<feature type="domain" description="HipA-like C-terminal" evidence="4">
    <location>
        <begin position="177"/>
        <end position="393"/>
    </location>
</feature>
<protein>
    <submittedName>
        <fullName evidence="6">HipA domain-containing protein</fullName>
    </submittedName>
</protein>
<evidence type="ECO:0000259" key="4">
    <source>
        <dbReference type="Pfam" id="PF07804"/>
    </source>
</evidence>
<dbReference type="GO" id="GO:0005829">
    <property type="term" value="C:cytosol"/>
    <property type="evidence" value="ECO:0007669"/>
    <property type="project" value="TreeGrafter"/>
</dbReference>
<dbReference type="PANTHER" id="PTHR37419">
    <property type="entry name" value="SERINE/THREONINE-PROTEIN KINASE TOXIN HIPA"/>
    <property type="match status" value="1"/>
</dbReference>
<dbReference type="InterPro" id="IPR052028">
    <property type="entry name" value="HipA_Ser/Thr_kinase"/>
</dbReference>
<evidence type="ECO:0000313" key="6">
    <source>
        <dbReference type="EMBL" id="WEK41467.1"/>
    </source>
</evidence>
<dbReference type="EMBL" id="CP119326">
    <property type="protein sequence ID" value="WEK41467.1"/>
    <property type="molecule type" value="Genomic_DNA"/>
</dbReference>
<dbReference type="Pfam" id="PF07804">
    <property type="entry name" value="HipA_C"/>
    <property type="match status" value="1"/>
</dbReference>
<evidence type="ECO:0000313" key="7">
    <source>
        <dbReference type="Proteomes" id="UP001213664"/>
    </source>
</evidence>
<dbReference type="PANTHER" id="PTHR37419:SF8">
    <property type="entry name" value="TOXIN YJJJ"/>
    <property type="match status" value="1"/>
</dbReference>
<dbReference type="Proteomes" id="UP001213664">
    <property type="component" value="Chromosome"/>
</dbReference>
<evidence type="ECO:0000256" key="2">
    <source>
        <dbReference type="ARBA" id="ARBA00022679"/>
    </source>
</evidence>
<comment type="similarity">
    <text evidence="1">Belongs to the HipA Ser/Thr kinase family.</text>
</comment>
<name>A0AAJ6BMK0_9CAUL</name>
<gene>
    <name evidence="6" type="ORF">P0Y50_07640</name>
</gene>
<feature type="domain" description="HipA N-terminal subdomain 1" evidence="5">
    <location>
        <begin position="31"/>
        <end position="132"/>
    </location>
</feature>
<organism evidence="6 7">
    <name type="scientific">Candidatus Brevundimonas colombiensis</name>
    <dbReference type="NCBI Taxonomy" id="3121376"/>
    <lineage>
        <taxon>Bacteria</taxon>
        <taxon>Pseudomonadati</taxon>
        <taxon>Pseudomonadota</taxon>
        <taxon>Alphaproteobacteria</taxon>
        <taxon>Caulobacterales</taxon>
        <taxon>Caulobacteraceae</taxon>
        <taxon>Brevundimonas</taxon>
    </lineage>
</organism>
<keyword evidence="2" id="KW-0808">Transferase</keyword>
<proteinExistence type="inferred from homology"/>
<keyword evidence="3" id="KW-0418">Kinase</keyword>
<dbReference type="GO" id="GO:0004674">
    <property type="term" value="F:protein serine/threonine kinase activity"/>
    <property type="evidence" value="ECO:0007669"/>
    <property type="project" value="TreeGrafter"/>
</dbReference>
<dbReference type="InterPro" id="IPR017508">
    <property type="entry name" value="HipA_N1"/>
</dbReference>
<dbReference type="Pfam" id="PF13657">
    <property type="entry name" value="Couple_hipA"/>
    <property type="match status" value="1"/>
</dbReference>
<dbReference type="AlphaFoldDB" id="A0AAJ6BMK0"/>